<dbReference type="AlphaFoldDB" id="A0A087RQD8"/>
<reference evidence="1 2" key="1">
    <citation type="submission" date="2014-06" db="EMBL/GenBank/DDBJ databases">
        <authorList>
            <person name="Ngugi D.K."/>
            <person name="Blom J."/>
            <person name="Alam I."/>
            <person name="Rashid M."/>
            <person name="Baalawi W."/>
            <person name="Zhang G."/>
            <person name="Hikmawan T."/>
            <person name="Guan Y."/>
            <person name="Antunes A."/>
            <person name="Siam R."/>
            <person name="El-Dorry H."/>
            <person name="Bajic V."/>
            <person name="Stingl U."/>
        </authorList>
    </citation>
    <scope>NUCLEOTIDE SEQUENCE [LARGE SCALE GENOMIC DNA]</scope>
    <source>
        <strain evidence="1">SCGC AAA799-P11</strain>
    </source>
</reference>
<comment type="caution">
    <text evidence="1">The sequence shown here is derived from an EMBL/GenBank/DDBJ whole genome shotgun (WGS) entry which is preliminary data.</text>
</comment>
<keyword evidence="2" id="KW-1185">Reference proteome</keyword>
<dbReference type="Proteomes" id="UP000029387">
    <property type="component" value="Unassembled WGS sequence"/>
</dbReference>
<evidence type="ECO:0000313" key="2">
    <source>
        <dbReference type="Proteomes" id="UP000029387"/>
    </source>
</evidence>
<name>A0A087RQD8_9ARCH</name>
<organism evidence="1 2">
    <name type="scientific">Marine Group I thaumarchaeote SCGC AAA799-P11</name>
    <dbReference type="NCBI Taxonomy" id="1502295"/>
    <lineage>
        <taxon>Archaea</taxon>
        <taxon>Nitrososphaerota</taxon>
        <taxon>Marine Group I</taxon>
    </lineage>
</organism>
<evidence type="ECO:0000313" key="1">
    <source>
        <dbReference type="EMBL" id="KFM15692.1"/>
    </source>
</evidence>
<protein>
    <submittedName>
        <fullName evidence="1">Uncharacterized protein</fullName>
    </submittedName>
</protein>
<sequence length="37" mass="4356">LEKSLRQSISKIGKLVEVIEKPFLIEELENMIKKQPF</sequence>
<dbReference type="EMBL" id="JOSZ01000078">
    <property type="protein sequence ID" value="KFM15692.1"/>
    <property type="molecule type" value="Genomic_DNA"/>
</dbReference>
<proteinExistence type="predicted"/>
<feature type="non-terminal residue" evidence="1">
    <location>
        <position position="1"/>
    </location>
</feature>
<accession>A0A087RQD8</accession>
<gene>
    <name evidence="1" type="ORF">AAA799P11_01487</name>
</gene>